<protein>
    <submittedName>
        <fullName evidence="2">Uncharacterized protein</fullName>
    </submittedName>
</protein>
<proteinExistence type="predicted"/>
<keyword evidence="3" id="KW-1185">Reference proteome</keyword>
<dbReference type="Proteomes" id="UP001177670">
    <property type="component" value="Unassembled WGS sequence"/>
</dbReference>
<sequence length="90" mass="10232">MQKGREYANIQGHINPDIFTKNRYSVFDDCVINELDSGFQNTRSQNDIPNAKTAANLNPPTKKSQNVKPSPMYIHGKIDHLKFLEALKSK</sequence>
<feature type="region of interest" description="Disordered" evidence="1">
    <location>
        <begin position="40"/>
        <end position="71"/>
    </location>
</feature>
<dbReference type="AlphaFoldDB" id="A0AA40KEI8"/>
<feature type="compositionally biased region" description="Polar residues" evidence="1">
    <location>
        <begin position="40"/>
        <end position="68"/>
    </location>
</feature>
<evidence type="ECO:0000313" key="3">
    <source>
        <dbReference type="Proteomes" id="UP001177670"/>
    </source>
</evidence>
<evidence type="ECO:0000256" key="1">
    <source>
        <dbReference type="SAM" id="MobiDB-lite"/>
    </source>
</evidence>
<organism evidence="2 3">
    <name type="scientific">Melipona bicolor</name>
    <dbReference type="NCBI Taxonomy" id="60889"/>
    <lineage>
        <taxon>Eukaryota</taxon>
        <taxon>Metazoa</taxon>
        <taxon>Ecdysozoa</taxon>
        <taxon>Arthropoda</taxon>
        <taxon>Hexapoda</taxon>
        <taxon>Insecta</taxon>
        <taxon>Pterygota</taxon>
        <taxon>Neoptera</taxon>
        <taxon>Endopterygota</taxon>
        <taxon>Hymenoptera</taxon>
        <taxon>Apocrita</taxon>
        <taxon>Aculeata</taxon>
        <taxon>Apoidea</taxon>
        <taxon>Anthophila</taxon>
        <taxon>Apidae</taxon>
        <taxon>Melipona</taxon>
    </lineage>
</organism>
<name>A0AA40KEI8_9HYME</name>
<gene>
    <name evidence="2" type="ORF">K0M31_016878</name>
</gene>
<dbReference type="EMBL" id="JAHYIQ010000054">
    <property type="protein sequence ID" value="KAK1117181.1"/>
    <property type="molecule type" value="Genomic_DNA"/>
</dbReference>
<reference evidence="2" key="1">
    <citation type="submission" date="2021-10" db="EMBL/GenBank/DDBJ databases">
        <title>Melipona bicolor Genome sequencing and assembly.</title>
        <authorList>
            <person name="Araujo N.S."/>
            <person name="Arias M.C."/>
        </authorList>
    </citation>
    <scope>NUCLEOTIDE SEQUENCE</scope>
    <source>
        <strain evidence="2">USP_2M_L1-L4_2017</strain>
        <tissue evidence="2">Whole body</tissue>
    </source>
</reference>
<comment type="caution">
    <text evidence="2">The sequence shown here is derived from an EMBL/GenBank/DDBJ whole genome shotgun (WGS) entry which is preliminary data.</text>
</comment>
<evidence type="ECO:0000313" key="2">
    <source>
        <dbReference type="EMBL" id="KAK1117181.1"/>
    </source>
</evidence>
<accession>A0AA40KEI8</accession>